<evidence type="ECO:0000313" key="15">
    <source>
        <dbReference type="Proteomes" id="UP001501442"/>
    </source>
</evidence>
<feature type="transmembrane region" description="Helical" evidence="10">
    <location>
        <begin position="101"/>
        <end position="118"/>
    </location>
</feature>
<accession>A0ABP8UUW7</accession>
<feature type="transmembrane region" description="Helical" evidence="10">
    <location>
        <begin position="124"/>
        <end position="142"/>
    </location>
</feature>
<feature type="domain" description="Signal transduction histidine kinase subgroup 3 dimerisation and phosphoacceptor" evidence="12">
    <location>
        <begin position="177"/>
        <end position="242"/>
    </location>
</feature>
<dbReference type="Pfam" id="PF02518">
    <property type="entry name" value="HATPase_c"/>
    <property type="match status" value="1"/>
</dbReference>
<reference evidence="15" key="1">
    <citation type="journal article" date="2019" name="Int. J. Syst. Evol. Microbiol.">
        <title>The Global Catalogue of Microorganisms (GCM) 10K type strain sequencing project: providing services to taxonomists for standard genome sequencing and annotation.</title>
        <authorList>
            <consortium name="The Broad Institute Genomics Platform"/>
            <consortium name="The Broad Institute Genome Sequencing Center for Infectious Disease"/>
            <person name="Wu L."/>
            <person name="Ma J."/>
        </authorList>
    </citation>
    <scope>NUCLEOTIDE SEQUENCE [LARGE SCALE GENOMIC DNA]</scope>
    <source>
        <strain evidence="15">JCM 17939</strain>
    </source>
</reference>
<keyword evidence="9" id="KW-0175">Coiled coil</keyword>
<protein>
    <recommendedName>
        <fullName evidence="2">histidine kinase</fullName>
        <ecNumber evidence="2">2.7.13.3</ecNumber>
    </recommendedName>
</protein>
<evidence type="ECO:0000259" key="12">
    <source>
        <dbReference type="Pfam" id="PF07730"/>
    </source>
</evidence>
<dbReference type="EC" id="2.7.13.3" evidence="2"/>
<keyword evidence="4" id="KW-0808">Transferase</keyword>
<dbReference type="InterPro" id="IPR050482">
    <property type="entry name" value="Sensor_HK_TwoCompSys"/>
</dbReference>
<gene>
    <name evidence="14" type="ORF">GCM10023196_107720</name>
</gene>
<keyword evidence="10" id="KW-0812">Transmembrane</keyword>
<keyword evidence="3" id="KW-0597">Phosphoprotein</keyword>
<keyword evidence="10" id="KW-0472">Membrane</keyword>
<evidence type="ECO:0000256" key="4">
    <source>
        <dbReference type="ARBA" id="ARBA00022679"/>
    </source>
</evidence>
<keyword evidence="5" id="KW-0547">Nucleotide-binding</keyword>
<evidence type="ECO:0000256" key="3">
    <source>
        <dbReference type="ARBA" id="ARBA00022553"/>
    </source>
</evidence>
<keyword evidence="6 14" id="KW-0418">Kinase</keyword>
<dbReference type="InterPro" id="IPR011712">
    <property type="entry name" value="Sig_transdc_His_kin_sub3_dim/P"/>
</dbReference>
<evidence type="ECO:0000256" key="8">
    <source>
        <dbReference type="ARBA" id="ARBA00023012"/>
    </source>
</evidence>
<dbReference type="Gene3D" id="1.20.5.1930">
    <property type="match status" value="1"/>
</dbReference>
<dbReference type="CDD" id="cd16917">
    <property type="entry name" value="HATPase_UhpB-NarQ-NarX-like"/>
    <property type="match status" value="1"/>
</dbReference>
<dbReference type="PANTHER" id="PTHR24421">
    <property type="entry name" value="NITRATE/NITRITE SENSOR PROTEIN NARX-RELATED"/>
    <property type="match status" value="1"/>
</dbReference>
<feature type="transmembrane region" description="Helical" evidence="10">
    <location>
        <begin position="57"/>
        <end position="80"/>
    </location>
</feature>
<keyword evidence="7" id="KW-0067">ATP-binding</keyword>
<evidence type="ECO:0000256" key="2">
    <source>
        <dbReference type="ARBA" id="ARBA00012438"/>
    </source>
</evidence>
<evidence type="ECO:0000259" key="13">
    <source>
        <dbReference type="Pfam" id="PF23539"/>
    </source>
</evidence>
<dbReference type="InterPro" id="IPR055558">
    <property type="entry name" value="DUF7134"/>
</dbReference>
<feature type="domain" description="DUF7134" evidence="13">
    <location>
        <begin position="5"/>
        <end position="137"/>
    </location>
</feature>
<keyword evidence="8" id="KW-0902">Two-component regulatory system</keyword>
<sequence>MRAGHWQALDYLAAAACALLMPMSLWKYMRTPGIALLALSGTALVAAAVALRRRYPLAATVAMTVSILIMLPVHGSAGVVPPVMAMPYVLYSVASICRPRTAFIALAVAQAPVLAIAASPSRGMIMFVFLFVTVWTVGFAVGQHRSYTENLLQQQAARQAERTKAELHKAQRQVTEERIRIARELHDVVAHGMSVITVQAGFGHLVIDDKPAEARTALGIIESTGREALREMRGLLGLLREEDPDRAAEGPTRAPTPGLADLERLVTQTAQAGVRVELAISGQPRGLPAGIDLSAYRIIQEALTNVVKHSGTTTARAVIDYRADELTIEVTDHGSGGATPPVHGHGLHGMQERVNLYGGWFHAAPLPGQGFQVAARLPLAENPT</sequence>
<evidence type="ECO:0000256" key="1">
    <source>
        <dbReference type="ARBA" id="ARBA00000085"/>
    </source>
</evidence>
<dbReference type="SUPFAM" id="SSF55874">
    <property type="entry name" value="ATPase domain of HSP90 chaperone/DNA topoisomerase II/histidine kinase"/>
    <property type="match status" value="1"/>
</dbReference>
<evidence type="ECO:0000256" key="10">
    <source>
        <dbReference type="SAM" id="Phobius"/>
    </source>
</evidence>
<evidence type="ECO:0000256" key="6">
    <source>
        <dbReference type="ARBA" id="ARBA00022777"/>
    </source>
</evidence>
<evidence type="ECO:0000256" key="5">
    <source>
        <dbReference type="ARBA" id="ARBA00022741"/>
    </source>
</evidence>
<evidence type="ECO:0000259" key="11">
    <source>
        <dbReference type="Pfam" id="PF02518"/>
    </source>
</evidence>
<dbReference type="Pfam" id="PF07730">
    <property type="entry name" value="HisKA_3"/>
    <property type="match status" value="1"/>
</dbReference>
<keyword evidence="15" id="KW-1185">Reference proteome</keyword>
<dbReference type="Proteomes" id="UP001501442">
    <property type="component" value="Unassembled WGS sequence"/>
</dbReference>
<proteinExistence type="predicted"/>
<feature type="transmembrane region" description="Helical" evidence="10">
    <location>
        <begin position="33"/>
        <end position="51"/>
    </location>
</feature>
<dbReference type="InterPro" id="IPR036890">
    <property type="entry name" value="HATPase_C_sf"/>
</dbReference>
<dbReference type="InterPro" id="IPR003594">
    <property type="entry name" value="HATPase_dom"/>
</dbReference>
<organism evidence="14 15">
    <name type="scientific">Actinoallomurus vinaceus</name>
    <dbReference type="NCBI Taxonomy" id="1080074"/>
    <lineage>
        <taxon>Bacteria</taxon>
        <taxon>Bacillati</taxon>
        <taxon>Actinomycetota</taxon>
        <taxon>Actinomycetes</taxon>
        <taxon>Streptosporangiales</taxon>
        <taxon>Thermomonosporaceae</taxon>
        <taxon>Actinoallomurus</taxon>
    </lineage>
</organism>
<feature type="coiled-coil region" evidence="9">
    <location>
        <begin position="153"/>
        <end position="180"/>
    </location>
</feature>
<comment type="catalytic activity">
    <reaction evidence="1">
        <text>ATP + protein L-histidine = ADP + protein N-phospho-L-histidine.</text>
        <dbReference type="EC" id="2.7.13.3"/>
    </reaction>
</comment>
<comment type="caution">
    <text evidence="14">The sequence shown here is derived from an EMBL/GenBank/DDBJ whole genome shotgun (WGS) entry which is preliminary data.</text>
</comment>
<dbReference type="EMBL" id="BAABHK010000040">
    <property type="protein sequence ID" value="GAA4640823.1"/>
    <property type="molecule type" value="Genomic_DNA"/>
</dbReference>
<evidence type="ECO:0000256" key="7">
    <source>
        <dbReference type="ARBA" id="ARBA00022840"/>
    </source>
</evidence>
<evidence type="ECO:0000256" key="9">
    <source>
        <dbReference type="SAM" id="Coils"/>
    </source>
</evidence>
<name>A0ABP8UUW7_9ACTN</name>
<dbReference type="GO" id="GO:0016301">
    <property type="term" value="F:kinase activity"/>
    <property type="evidence" value="ECO:0007669"/>
    <property type="project" value="UniProtKB-KW"/>
</dbReference>
<dbReference type="Gene3D" id="3.30.565.10">
    <property type="entry name" value="Histidine kinase-like ATPase, C-terminal domain"/>
    <property type="match status" value="1"/>
</dbReference>
<keyword evidence="10" id="KW-1133">Transmembrane helix</keyword>
<dbReference type="Pfam" id="PF23539">
    <property type="entry name" value="DUF7134"/>
    <property type="match status" value="1"/>
</dbReference>
<dbReference type="PANTHER" id="PTHR24421:SF10">
    <property type="entry name" value="NITRATE_NITRITE SENSOR PROTEIN NARQ"/>
    <property type="match status" value="1"/>
</dbReference>
<feature type="domain" description="Histidine kinase/HSP90-like ATPase" evidence="11">
    <location>
        <begin position="294"/>
        <end position="380"/>
    </location>
</feature>
<evidence type="ECO:0000313" key="14">
    <source>
        <dbReference type="EMBL" id="GAA4640823.1"/>
    </source>
</evidence>